<organism evidence="1 2">
    <name type="scientific">Bradyrhizobium icense</name>
    <dbReference type="NCBI Taxonomy" id="1274631"/>
    <lineage>
        <taxon>Bacteria</taxon>
        <taxon>Pseudomonadati</taxon>
        <taxon>Pseudomonadota</taxon>
        <taxon>Alphaproteobacteria</taxon>
        <taxon>Hyphomicrobiales</taxon>
        <taxon>Nitrobacteraceae</taxon>
        <taxon>Bradyrhizobium</taxon>
    </lineage>
</organism>
<proteinExistence type="predicted"/>
<dbReference type="EMBL" id="CP016428">
    <property type="protein sequence ID" value="ANW02873.1"/>
    <property type="molecule type" value="Genomic_DNA"/>
</dbReference>
<dbReference type="Proteomes" id="UP000092839">
    <property type="component" value="Chromosome"/>
</dbReference>
<dbReference type="SUPFAM" id="SSF54285">
    <property type="entry name" value="MoaD/ThiS"/>
    <property type="match status" value="1"/>
</dbReference>
<name>A0A1B1UJM9_9BRAD</name>
<keyword evidence="2" id="KW-1185">Reference proteome</keyword>
<gene>
    <name evidence="1" type="ORF">LMTR13_24660</name>
</gene>
<dbReference type="AlphaFoldDB" id="A0A1B1UJM9"/>
<sequence length="77" mass="8361">MIRVEINMHGNLRRFLPDGIGSIQLDLPDGTTVLNPIDSLSAEHEVWLASIGDVVVPLSAEVEDGAELNFFPYLEGG</sequence>
<evidence type="ECO:0000313" key="1">
    <source>
        <dbReference type="EMBL" id="ANW02873.1"/>
    </source>
</evidence>
<dbReference type="KEGG" id="bic:LMTR13_24660"/>
<dbReference type="STRING" id="1274631.LMTR13_24660"/>
<dbReference type="Gene3D" id="3.10.20.30">
    <property type="match status" value="1"/>
</dbReference>
<evidence type="ECO:0000313" key="2">
    <source>
        <dbReference type="Proteomes" id="UP000092839"/>
    </source>
</evidence>
<dbReference type="InterPro" id="IPR012675">
    <property type="entry name" value="Beta-grasp_dom_sf"/>
</dbReference>
<protein>
    <recommendedName>
        <fullName evidence="3">Molybdopterin synthase sulfur carrier subunit</fullName>
    </recommendedName>
</protein>
<dbReference type="RefSeq" id="WP_065730072.1">
    <property type="nucleotide sequence ID" value="NZ_CP016428.1"/>
</dbReference>
<evidence type="ECO:0008006" key="3">
    <source>
        <dbReference type="Google" id="ProtNLM"/>
    </source>
</evidence>
<reference evidence="1 2" key="1">
    <citation type="submission" date="2016-07" db="EMBL/GenBank/DDBJ databases">
        <title>Complete genome sequence of Bradyrhizobium icense LMTR 13T, a potential inoculant strain isolated from lima bean (Phaseolus lunatus) in Peru.</title>
        <authorList>
            <person name="Ormeno-Orrillo E."/>
            <person name="Duran D."/>
            <person name="Rogel M.A."/>
            <person name="Rey L."/>
            <person name="Imperial J."/>
            <person name="Ruiz-Argueso T."/>
            <person name="Martinez-Romero E."/>
        </authorList>
    </citation>
    <scope>NUCLEOTIDE SEQUENCE [LARGE SCALE GENOMIC DNA]</scope>
    <source>
        <strain evidence="1 2">LMTR 13</strain>
    </source>
</reference>
<accession>A0A1B1UJM9</accession>
<dbReference type="InterPro" id="IPR016155">
    <property type="entry name" value="Mopterin_synth/thiamin_S_b"/>
</dbReference>
<dbReference type="OrthoDB" id="8239802at2"/>